<feature type="region of interest" description="Disordered" evidence="1">
    <location>
        <begin position="40"/>
        <end position="61"/>
    </location>
</feature>
<name>A0AAV6HFV7_9TELE</name>
<dbReference type="PROSITE" id="PS50106">
    <property type="entry name" value="PDZ"/>
    <property type="match status" value="1"/>
</dbReference>
<sequence length="1226" mass="132620">MEGRKFTMGAKRPPRPVLQIKGPETVTQLAYNMQDVLTMSEPITPSSSSFSPGSSPPLPGSAVYALQSKVKAKSQKKDKILEKECNDEDTKLLFVQRRRDEALSLSSMHRPELDMPGSSDEEGTDQVQRGVFASEPSALVEQRALAAGESEGGRESPFLSVAGQTRGLGEGASLESLLTDGSGDLQGDDLTSRTSSTMSSSPSPSSRPWAPPKGFWRVARPETLVLDEENASKEMPPPGADGSQGKPKMKVGGVDLDSYGQLHHSDSLESHLRRCWKQEASAAESFEGLWRADSLENVGPPERTPSLRKRMERSKRALRQVQMLRRHNAKGTEGTAVDVDVHHSQEDDVRGTESTGMLNEGESDLVYTVSPYEFEQIYRCIVTSDDLPLSPRHEQAKRLLERARLKARSQLPKGEQPVRTGPAKVPELPVFHKAVQVAQEKANSRDLQSGSPLQHKAVAVQGDSQEEPCRDVPIGSPPLHKAVMAASQDNICREVPLGSPPLLKAVLVAAPEEICRDQPTVSPPLHKAIMVAVQDEICRDLPTGSPPLHKAVLVAAQEEIAIAPIKLVDVRGRECERGTRSRRVGQSPTRVRFEDESEREAERRYLERVRQRGPVVTDKSQNAATKPEQSRGMSTATIRKEDEGAANQVIIPQEEVVGKCDACGSLLGIIIAKDAHGQPVLSTADGRGKLVPKWVSPGPADQPQSYNAGDTDLAAMAALADSMGGAGEGGAGEQVSGFGKLRRRSLKGERRDEAGHVLGPYARSQDLWAQRRNSYSKMRAGMEEGSLLYTQSMPMAPQGVTFSLDAQSMLGHVPAAASGSGILKDTSSPQLPLKSALKSSSKNLASGQRVLTLLPSVQYRLVHLDQEKEGKPHHIELSADEQLTVMAGTSSTGLTPCIKQSSLRYTTAKMTSDLPSQGLWDTSSEAVPAHLGGEDLTGACAPGGPLECRPALRCGVGTKADDLRSELLRAEHRKAELMWEDMPESARRAMMEQEGKSKLSLRRFFSAMGLNSVGKLVKGNRSSSMDHLCSPSARHIAPAPISASASPSPSHRPRTRLQRTPSLQSLHTESPLAQLRKVSSVQSLQSPKRLKERSTILGAVPYNLAPREFDQDPCLGDLEAPRGPQGRLVQAYPDGTLHIELSRPANGPFGFVISRGKGRPGSGVFVDQVGDTSADSIYTGLLGVGDEILEVNGEMVAGLSLEQVTRLMTRDSTASIRIIPHRWIQS</sequence>
<reference evidence="3 4" key="1">
    <citation type="submission" date="2020-10" db="EMBL/GenBank/DDBJ databases">
        <title>Chromosome-scale genome assembly of the Allis shad, Alosa alosa.</title>
        <authorList>
            <person name="Margot Z."/>
            <person name="Christophe K."/>
            <person name="Cabau C."/>
            <person name="Louis A."/>
            <person name="Berthelot C."/>
            <person name="Parey E."/>
            <person name="Roest Crollius H."/>
            <person name="Montfort J."/>
            <person name="Robinson-Rechavi M."/>
            <person name="Bucao C."/>
            <person name="Bouchez O."/>
            <person name="Gislard M."/>
            <person name="Lluch J."/>
            <person name="Milhes M."/>
            <person name="Lampietro C."/>
            <person name="Lopez Roques C."/>
            <person name="Donnadieu C."/>
            <person name="Braasch I."/>
            <person name="Desvignes T."/>
            <person name="Postlethwait J."/>
            <person name="Bobe J."/>
            <person name="Guiguen Y."/>
        </authorList>
    </citation>
    <scope>NUCLEOTIDE SEQUENCE [LARGE SCALE GENOMIC DNA]</scope>
    <source>
        <strain evidence="3">M-15738</strain>
        <tissue evidence="3">Blood</tissue>
    </source>
</reference>
<dbReference type="SUPFAM" id="SSF50156">
    <property type="entry name" value="PDZ domain-like"/>
    <property type="match status" value="1"/>
</dbReference>
<feature type="domain" description="PDZ" evidence="2">
    <location>
        <begin position="1138"/>
        <end position="1208"/>
    </location>
</feature>
<dbReference type="GO" id="GO:0007098">
    <property type="term" value="P:centrosome cycle"/>
    <property type="evidence" value="ECO:0007669"/>
    <property type="project" value="TreeGrafter"/>
</dbReference>
<comment type="caution">
    <text evidence="3">The sequence shown here is derived from an EMBL/GenBank/DDBJ whole genome shotgun (WGS) entry which is preliminary data.</text>
</comment>
<feature type="region of interest" description="Disordered" evidence="1">
    <location>
        <begin position="101"/>
        <end position="258"/>
    </location>
</feature>
<evidence type="ECO:0000313" key="3">
    <source>
        <dbReference type="EMBL" id="KAG5285974.1"/>
    </source>
</evidence>
<evidence type="ECO:0000313" key="4">
    <source>
        <dbReference type="Proteomes" id="UP000823561"/>
    </source>
</evidence>
<feature type="compositionally biased region" description="Low complexity" evidence="1">
    <location>
        <begin position="1039"/>
        <end position="1049"/>
    </location>
</feature>
<keyword evidence="4" id="KW-1185">Reference proteome</keyword>
<dbReference type="GO" id="GO:0005938">
    <property type="term" value="C:cell cortex"/>
    <property type="evidence" value="ECO:0007669"/>
    <property type="project" value="TreeGrafter"/>
</dbReference>
<feature type="compositionally biased region" description="Low complexity" evidence="1">
    <location>
        <begin position="40"/>
        <end position="53"/>
    </location>
</feature>
<feature type="compositionally biased region" description="Polar residues" evidence="1">
    <location>
        <begin position="1058"/>
        <end position="1068"/>
    </location>
</feature>
<dbReference type="InterPro" id="IPR032756">
    <property type="entry name" value="DUF4685"/>
</dbReference>
<dbReference type="Pfam" id="PF15737">
    <property type="entry name" value="DUF4685"/>
    <property type="match status" value="1"/>
</dbReference>
<accession>A0AAV6HFV7</accession>
<dbReference type="Pfam" id="PF00595">
    <property type="entry name" value="PDZ"/>
    <property type="match status" value="1"/>
</dbReference>
<dbReference type="GO" id="GO:0016324">
    <property type="term" value="C:apical plasma membrane"/>
    <property type="evidence" value="ECO:0007669"/>
    <property type="project" value="TreeGrafter"/>
</dbReference>
<evidence type="ECO:0000256" key="1">
    <source>
        <dbReference type="SAM" id="MobiDB-lite"/>
    </source>
</evidence>
<gene>
    <name evidence="3" type="ORF">AALO_G00009600</name>
</gene>
<feature type="compositionally biased region" description="Basic and acidic residues" evidence="1">
    <location>
        <begin position="600"/>
        <end position="610"/>
    </location>
</feature>
<dbReference type="GO" id="GO:0007163">
    <property type="term" value="P:establishment or maintenance of cell polarity"/>
    <property type="evidence" value="ECO:0007669"/>
    <property type="project" value="TreeGrafter"/>
</dbReference>
<dbReference type="Gene3D" id="2.30.42.10">
    <property type="match status" value="1"/>
</dbReference>
<dbReference type="PANTHER" id="PTHR14102:SF15">
    <property type="entry name" value="KIAA1614 ORTHOLOG"/>
    <property type="match status" value="1"/>
</dbReference>
<proteinExistence type="predicted"/>
<dbReference type="AlphaFoldDB" id="A0AAV6HFV7"/>
<feature type="region of interest" description="Disordered" evidence="1">
    <location>
        <begin position="577"/>
        <end position="635"/>
    </location>
</feature>
<dbReference type="EMBL" id="JADWDJ010000001">
    <property type="protein sequence ID" value="KAG5285974.1"/>
    <property type="molecule type" value="Genomic_DNA"/>
</dbReference>
<protein>
    <recommendedName>
        <fullName evidence="2">PDZ domain-containing protein</fullName>
    </recommendedName>
</protein>
<dbReference type="GO" id="GO:0060341">
    <property type="term" value="P:regulation of cellular localization"/>
    <property type="evidence" value="ECO:0007669"/>
    <property type="project" value="TreeGrafter"/>
</dbReference>
<dbReference type="PANTHER" id="PTHR14102">
    <property type="entry name" value="PAR-6-RELATED"/>
    <property type="match status" value="1"/>
</dbReference>
<dbReference type="SMART" id="SM00228">
    <property type="entry name" value="PDZ"/>
    <property type="match status" value="1"/>
</dbReference>
<dbReference type="InterPro" id="IPR036034">
    <property type="entry name" value="PDZ_sf"/>
</dbReference>
<dbReference type="Proteomes" id="UP000823561">
    <property type="component" value="Chromosome 1"/>
</dbReference>
<organism evidence="3 4">
    <name type="scientific">Alosa alosa</name>
    <name type="common">allis shad</name>
    <dbReference type="NCBI Taxonomy" id="278164"/>
    <lineage>
        <taxon>Eukaryota</taxon>
        <taxon>Metazoa</taxon>
        <taxon>Chordata</taxon>
        <taxon>Craniata</taxon>
        <taxon>Vertebrata</taxon>
        <taxon>Euteleostomi</taxon>
        <taxon>Actinopterygii</taxon>
        <taxon>Neopterygii</taxon>
        <taxon>Teleostei</taxon>
        <taxon>Clupei</taxon>
        <taxon>Clupeiformes</taxon>
        <taxon>Clupeoidei</taxon>
        <taxon>Clupeidae</taxon>
        <taxon>Alosa</taxon>
    </lineage>
</organism>
<evidence type="ECO:0000259" key="2">
    <source>
        <dbReference type="PROSITE" id="PS50106"/>
    </source>
</evidence>
<feature type="region of interest" description="Disordered" evidence="1">
    <location>
        <begin position="1039"/>
        <end position="1070"/>
    </location>
</feature>
<dbReference type="InterPro" id="IPR001478">
    <property type="entry name" value="PDZ"/>
</dbReference>
<feature type="compositionally biased region" description="Low complexity" evidence="1">
    <location>
        <begin position="192"/>
        <end position="208"/>
    </location>
</feature>
<dbReference type="InterPro" id="IPR051741">
    <property type="entry name" value="PAR6_homolog"/>
</dbReference>
<dbReference type="GO" id="GO:0005634">
    <property type="term" value="C:nucleus"/>
    <property type="evidence" value="ECO:0007669"/>
    <property type="project" value="TreeGrafter"/>
</dbReference>